<feature type="coiled-coil region" evidence="4">
    <location>
        <begin position="782"/>
        <end position="869"/>
    </location>
</feature>
<comment type="caution">
    <text evidence="6">The sequence shown here is derived from an EMBL/GenBank/DDBJ whole genome shotgun (WGS) entry which is preliminary data.</text>
</comment>
<dbReference type="AlphaFoldDB" id="A0AAJ1T3P5"/>
<dbReference type="GO" id="GO:0004527">
    <property type="term" value="F:exonuclease activity"/>
    <property type="evidence" value="ECO:0007669"/>
    <property type="project" value="UniProtKB-KW"/>
</dbReference>
<sequence>MRPLNLMMQAFGPYAEKEEIDFRKLGNRTMFVISGKTGSGKTTIFDGISYAIYGKASGEDRNGNELRSQFAKDNLLTEVSLLFSLRNKLYYIWRSPQQEKKKERGDGYTTVNAKAELYAINHEGKKEILAGNVREVDEKIRELIQLDANQFRQILMIPQGEFRKLLISDSKEKEVILQRLFSTQFYKMIEERLKAEATELKNQVHHLLNERNRLLGSIQPYSQTMQNLLKENTLNEIEITQLLDNELLQMKNKQSILMDEYEKSQKAHDEIIEQQTQAKVLLDQFTHQMRLQNEKIKLDEDREKIHQLEQDLLLANRSGKLAQQEEYCRKLSNEKKELTSRQQKLQEQFQNIQQKLEQVKQQYEEEQGREGERNELAKEINQLESMKPLVYSFSNEKKELALLQTKAQEVHRNKQQTQIQLEKIEKELEQIDRKVNQVNELKVQFLKDQMQQEKTKQVWMKLNKIANWQLELQKLHVVETKELEEFQHIERSFEDAKATLQHLEENWRDGQAGLLAEQLLDNAPCPVCGSTHHPNKAMVQENLPSEEDLKAAKETVLQYENEKHKKERKLFEYQSKRETLEYNIQEESDAITKSVGNYSVEQTAYFQDHLQQEMDLMNTRMSSNADIIHQHPILVEKMESLKNMQVQEKEQLATYERKENEVKEQYIAKRTQVEKMTESIPETLHQKEVFDKELNGMVLKQKKMKQRLEETEKQYYDFQIQTKGFQSRLDEMQTTIEEKNQSLETEKSLFLSMMKDEQFVDYKHYEQSKRSEDQINKIQQQIRHYHETYRSITDRLQELNQNLQNVKKPDLIALDEKFKKINEQLDKINQEMSNIQHNIRFNERIQHELQSLNVQLKELEEQYKMIGDLSDIACGQNVHRLTFERFVLAAFLDDILHVANQRLTKMTSGRYQLLRKTERAKGNTQSGLELLVFDQYTGQERHVKTLSGGESFKAALSLALGLAEVVQQYSGGVSLETMFIDEGFGTLDPESLDQAIESLMEIQNSGRLVGIISHVPELKERIDARLEVVATQKGSYTQFHFFH</sequence>
<keyword evidence="7" id="KW-1185">Reference proteome</keyword>
<gene>
    <name evidence="6" type="ORF">J2S13_001053</name>
</gene>
<dbReference type="Pfam" id="PF13558">
    <property type="entry name" value="SbcC_Walker_B"/>
    <property type="match status" value="1"/>
</dbReference>
<keyword evidence="4" id="KW-0175">Coiled coil</keyword>
<organism evidence="6 7">
    <name type="scientific">Oikeobacillus pervagus</name>
    <dbReference type="NCBI Taxonomy" id="1325931"/>
    <lineage>
        <taxon>Bacteria</taxon>
        <taxon>Bacillati</taxon>
        <taxon>Bacillota</taxon>
        <taxon>Bacilli</taxon>
        <taxon>Bacillales</taxon>
        <taxon>Bacillaceae</taxon>
        <taxon>Oikeobacillus</taxon>
    </lineage>
</organism>
<reference evidence="6" key="1">
    <citation type="submission" date="2023-07" db="EMBL/GenBank/DDBJ databases">
        <title>Genomic Encyclopedia of Type Strains, Phase IV (KMG-IV): sequencing the most valuable type-strain genomes for metagenomic binning, comparative biology and taxonomic classification.</title>
        <authorList>
            <person name="Goeker M."/>
        </authorList>
    </citation>
    <scope>NUCLEOTIDE SEQUENCE</scope>
    <source>
        <strain evidence="6">DSM 23947</strain>
    </source>
</reference>
<feature type="coiled-coil region" evidence="4">
    <location>
        <begin position="638"/>
        <end position="665"/>
    </location>
</feature>
<dbReference type="SUPFAM" id="SSF52540">
    <property type="entry name" value="P-loop containing nucleoside triphosphate hydrolases"/>
    <property type="match status" value="2"/>
</dbReference>
<evidence type="ECO:0000313" key="6">
    <source>
        <dbReference type="EMBL" id="MDQ0214656.1"/>
    </source>
</evidence>
<accession>A0AAJ1T3P5</accession>
<protein>
    <recommendedName>
        <fullName evidence="3">Nuclease SbcCD subunit C</fullName>
    </recommendedName>
</protein>
<name>A0AAJ1T3P5_9BACI</name>
<evidence type="ECO:0000256" key="1">
    <source>
        <dbReference type="ARBA" id="ARBA00006930"/>
    </source>
</evidence>
<proteinExistence type="inferred from homology"/>
<keyword evidence="6" id="KW-0269">Exonuclease</keyword>
<dbReference type="EMBL" id="JAUSUC010000009">
    <property type="protein sequence ID" value="MDQ0214656.1"/>
    <property type="molecule type" value="Genomic_DNA"/>
</dbReference>
<dbReference type="Gene3D" id="3.40.50.300">
    <property type="entry name" value="P-loop containing nucleotide triphosphate hydrolases"/>
    <property type="match status" value="2"/>
</dbReference>
<evidence type="ECO:0000256" key="4">
    <source>
        <dbReference type="SAM" id="Coils"/>
    </source>
</evidence>
<dbReference type="GO" id="GO:0016887">
    <property type="term" value="F:ATP hydrolysis activity"/>
    <property type="evidence" value="ECO:0007669"/>
    <property type="project" value="InterPro"/>
</dbReference>
<feature type="coiled-coil region" evidence="4">
    <location>
        <begin position="407"/>
        <end position="444"/>
    </location>
</feature>
<keyword evidence="6" id="KW-0378">Hydrolase</keyword>
<dbReference type="PANTHER" id="PTHR32114:SF2">
    <property type="entry name" value="ABC TRANSPORTER ABCH.3"/>
    <property type="match status" value="1"/>
</dbReference>
<dbReference type="PANTHER" id="PTHR32114">
    <property type="entry name" value="ABC TRANSPORTER ABCH.3"/>
    <property type="match status" value="1"/>
</dbReference>
<feature type="domain" description="Rad50/SbcC-type AAA" evidence="5">
    <location>
        <begin position="6"/>
        <end position="333"/>
    </location>
</feature>
<feature type="coiled-coil region" evidence="4">
    <location>
        <begin position="291"/>
        <end position="369"/>
    </location>
</feature>
<dbReference type="Pfam" id="PF13476">
    <property type="entry name" value="AAA_23"/>
    <property type="match status" value="1"/>
</dbReference>
<evidence type="ECO:0000313" key="7">
    <source>
        <dbReference type="Proteomes" id="UP001237207"/>
    </source>
</evidence>
<dbReference type="GO" id="GO:0006302">
    <property type="term" value="P:double-strand break repair"/>
    <property type="evidence" value="ECO:0007669"/>
    <property type="project" value="InterPro"/>
</dbReference>
<evidence type="ECO:0000259" key="5">
    <source>
        <dbReference type="Pfam" id="PF13476"/>
    </source>
</evidence>
<dbReference type="Proteomes" id="UP001237207">
    <property type="component" value="Unassembled WGS sequence"/>
</dbReference>
<feature type="coiled-coil region" evidence="4">
    <location>
        <begin position="549"/>
        <end position="576"/>
    </location>
</feature>
<keyword evidence="6" id="KW-0540">Nuclease</keyword>
<dbReference type="InterPro" id="IPR038729">
    <property type="entry name" value="Rad50/SbcC_AAA"/>
</dbReference>
<dbReference type="InterPro" id="IPR027417">
    <property type="entry name" value="P-loop_NTPase"/>
</dbReference>
<dbReference type="RefSeq" id="WP_307256641.1">
    <property type="nucleotide sequence ID" value="NZ_JAUSUC010000009.1"/>
</dbReference>
<feature type="coiled-coil region" evidence="4">
    <location>
        <begin position="694"/>
        <end position="749"/>
    </location>
</feature>
<comment type="similarity">
    <text evidence="1">Belongs to the SMC family. SbcC subfamily.</text>
</comment>
<evidence type="ECO:0000256" key="3">
    <source>
        <dbReference type="ARBA" id="ARBA00013368"/>
    </source>
</evidence>
<evidence type="ECO:0000256" key="2">
    <source>
        <dbReference type="ARBA" id="ARBA00011322"/>
    </source>
</evidence>
<comment type="subunit">
    <text evidence="2">Heterodimer of SbcC and SbcD.</text>
</comment>